<dbReference type="FunFam" id="3.40.50.300:FF:000398">
    <property type="entry name" value="Type IV pilus assembly ATPase PilB"/>
    <property type="match status" value="1"/>
</dbReference>
<feature type="region of interest" description="Disordered" evidence="4">
    <location>
        <begin position="559"/>
        <end position="589"/>
    </location>
</feature>
<dbReference type="Pfam" id="PF05157">
    <property type="entry name" value="MshEN"/>
    <property type="match status" value="1"/>
</dbReference>
<protein>
    <submittedName>
        <fullName evidence="6">Type IV pilus assembly protein PilB</fullName>
    </submittedName>
</protein>
<comment type="similarity">
    <text evidence="1">Belongs to the GSP E family.</text>
</comment>
<evidence type="ECO:0000313" key="6">
    <source>
        <dbReference type="EMBL" id="MBB3210266.1"/>
    </source>
</evidence>
<organism evidence="6 7">
    <name type="scientific">Aporhodopirellula rubra</name>
    <dbReference type="NCBI Taxonomy" id="980271"/>
    <lineage>
        <taxon>Bacteria</taxon>
        <taxon>Pseudomonadati</taxon>
        <taxon>Planctomycetota</taxon>
        <taxon>Planctomycetia</taxon>
        <taxon>Pirellulales</taxon>
        <taxon>Pirellulaceae</taxon>
        <taxon>Aporhodopirellula</taxon>
    </lineage>
</organism>
<dbReference type="Pfam" id="PF00437">
    <property type="entry name" value="T2SSE"/>
    <property type="match status" value="1"/>
</dbReference>
<keyword evidence="3" id="KW-0067">ATP-binding</keyword>
<evidence type="ECO:0000256" key="4">
    <source>
        <dbReference type="SAM" id="MobiDB-lite"/>
    </source>
</evidence>
<proteinExistence type="inferred from homology"/>
<evidence type="ECO:0000256" key="1">
    <source>
        <dbReference type="ARBA" id="ARBA00006611"/>
    </source>
</evidence>
<dbReference type="Gene3D" id="3.30.300.160">
    <property type="entry name" value="Type II secretion system, protein E, N-terminal domain"/>
    <property type="match status" value="1"/>
</dbReference>
<dbReference type="SUPFAM" id="SSF52540">
    <property type="entry name" value="P-loop containing nucleoside triphosphate hydrolases"/>
    <property type="match status" value="1"/>
</dbReference>
<dbReference type="RefSeq" id="WP_184309469.1">
    <property type="nucleotide sequence ID" value="NZ_JACHXU010000034.1"/>
</dbReference>
<dbReference type="CDD" id="cd01129">
    <property type="entry name" value="PulE-GspE-like"/>
    <property type="match status" value="1"/>
</dbReference>
<dbReference type="Proteomes" id="UP000536179">
    <property type="component" value="Unassembled WGS sequence"/>
</dbReference>
<name>A0A7W5E4W4_9BACT</name>
<sequence length="589" mass="64028">MRRLGDILIDQRVLTPEQIDAAFTSKPRGVMLGDWLVKQALISNLQLGGALAEQFGVEYVDIDFSSVNPQVARLMPEDFARARESAAIAIGGRVLTMAMVAPDDIETIAEAELMTGYQIRPVVALADDVMNLLNRVYDDRAFARQTIVDMKFAELREVGETSEEDEFAMTSVGQEDAPVVKLVQAILSGAVTAGASDIHLEPHKPEMRVRYRVDGELQVAMTIPNHIEDPVISRIKVMGDMDTTESRRPQDGHLTVYENGKRVGFRVSGIPTVDGQKLVLRLLDEGGQTFDLAGIGMPPRDYESIRGILDKPHGMFVVTGPTGSGKSTTLYAALEHLNNDDRNIVTVEDPVEYRLPGINQVQSDNEFGMGFANALKYIMRQDPDVIMLGEIRDCETATTAVQAALTGHMVISTLHTNDAVGAVQRLADLGVDHFKIAGSLLGSVAQRLLRCVCENCKREIPANSNLLDILDPEGSVPRDTKFYRGEGCKRCLGSGFAGRMPIFEIMPVNSEITAAIEAGVPHSKLEEMALAAGMLPLQKAGLEAALAGKTSLEEVYFKTSGDRRTVSSTPKLGGRRDNDPTVHVESAAG</sequence>
<dbReference type="SUPFAM" id="SSF160246">
    <property type="entry name" value="EspE N-terminal domain-like"/>
    <property type="match status" value="1"/>
</dbReference>
<keyword evidence="2" id="KW-0547">Nucleotide-binding</keyword>
<reference evidence="6 7" key="1">
    <citation type="submission" date="2020-08" db="EMBL/GenBank/DDBJ databases">
        <title>Genomic Encyclopedia of Type Strains, Phase III (KMG-III): the genomes of soil and plant-associated and newly described type strains.</title>
        <authorList>
            <person name="Whitman W."/>
        </authorList>
    </citation>
    <scope>NUCLEOTIDE SEQUENCE [LARGE SCALE GENOMIC DNA]</scope>
    <source>
        <strain evidence="6 7">CECT 8075</strain>
    </source>
</reference>
<feature type="domain" description="Bacterial type II secretion system protein E" evidence="5">
    <location>
        <begin position="379"/>
        <end position="393"/>
    </location>
</feature>
<dbReference type="InterPro" id="IPR001482">
    <property type="entry name" value="T2SS/T4SS_dom"/>
</dbReference>
<dbReference type="PANTHER" id="PTHR30258">
    <property type="entry name" value="TYPE II SECRETION SYSTEM PROTEIN GSPE-RELATED"/>
    <property type="match status" value="1"/>
</dbReference>
<dbReference type="Gene3D" id="3.40.50.300">
    <property type="entry name" value="P-loop containing nucleotide triphosphate hydrolases"/>
    <property type="match status" value="1"/>
</dbReference>
<dbReference type="InterPro" id="IPR007831">
    <property type="entry name" value="T2SS_GspE_N"/>
</dbReference>
<comment type="caution">
    <text evidence="6">The sequence shown here is derived from an EMBL/GenBank/DDBJ whole genome shotgun (WGS) entry which is preliminary data.</text>
</comment>
<dbReference type="InterPro" id="IPR027417">
    <property type="entry name" value="P-loop_NTPase"/>
</dbReference>
<evidence type="ECO:0000256" key="2">
    <source>
        <dbReference type="ARBA" id="ARBA00022741"/>
    </source>
</evidence>
<dbReference type="PANTHER" id="PTHR30258:SF1">
    <property type="entry name" value="PROTEIN TRANSPORT PROTEIN HOFB HOMOLOG"/>
    <property type="match status" value="1"/>
</dbReference>
<dbReference type="EMBL" id="JACHXU010000034">
    <property type="protein sequence ID" value="MBB3210266.1"/>
    <property type="molecule type" value="Genomic_DNA"/>
</dbReference>
<dbReference type="PROSITE" id="PS00662">
    <property type="entry name" value="T2SP_E"/>
    <property type="match status" value="1"/>
</dbReference>
<dbReference type="Gene3D" id="3.30.450.90">
    <property type="match status" value="1"/>
</dbReference>
<evidence type="ECO:0000259" key="5">
    <source>
        <dbReference type="PROSITE" id="PS00662"/>
    </source>
</evidence>
<dbReference type="AlphaFoldDB" id="A0A7W5E4W4"/>
<dbReference type="GO" id="GO:0016887">
    <property type="term" value="F:ATP hydrolysis activity"/>
    <property type="evidence" value="ECO:0007669"/>
    <property type="project" value="TreeGrafter"/>
</dbReference>
<accession>A0A7W5E4W4</accession>
<evidence type="ECO:0000313" key="7">
    <source>
        <dbReference type="Proteomes" id="UP000536179"/>
    </source>
</evidence>
<dbReference type="GO" id="GO:0005524">
    <property type="term" value="F:ATP binding"/>
    <property type="evidence" value="ECO:0007669"/>
    <property type="project" value="UniProtKB-KW"/>
</dbReference>
<gene>
    <name evidence="6" type="ORF">FHS27_006113</name>
</gene>
<dbReference type="InterPro" id="IPR037257">
    <property type="entry name" value="T2SS_E_N_sf"/>
</dbReference>
<evidence type="ECO:0000256" key="3">
    <source>
        <dbReference type="ARBA" id="ARBA00022840"/>
    </source>
</evidence>
<keyword evidence="7" id="KW-1185">Reference proteome</keyword>
<dbReference type="GO" id="GO:0005886">
    <property type="term" value="C:plasma membrane"/>
    <property type="evidence" value="ECO:0007669"/>
    <property type="project" value="TreeGrafter"/>
</dbReference>